<evidence type="ECO:0000256" key="7">
    <source>
        <dbReference type="ARBA" id="ARBA00023012"/>
    </source>
</evidence>
<dbReference type="Pfam" id="PF00512">
    <property type="entry name" value="HisKA"/>
    <property type="match status" value="1"/>
</dbReference>
<dbReference type="PRINTS" id="PR01780">
    <property type="entry name" value="LANTIREGPROT"/>
</dbReference>
<feature type="domain" description="Histidine kinase" evidence="8">
    <location>
        <begin position="88"/>
        <end position="281"/>
    </location>
</feature>
<dbReference type="SMART" id="SM00387">
    <property type="entry name" value="HATPase_c"/>
    <property type="match status" value="1"/>
</dbReference>
<evidence type="ECO:0000256" key="3">
    <source>
        <dbReference type="ARBA" id="ARBA00012438"/>
    </source>
</evidence>
<evidence type="ECO:0000256" key="2">
    <source>
        <dbReference type="ARBA" id="ARBA00004370"/>
    </source>
</evidence>
<dbReference type="Gene3D" id="3.30.565.10">
    <property type="entry name" value="Histidine kinase-like ATPase, C-terminal domain"/>
    <property type="match status" value="1"/>
</dbReference>
<dbReference type="SUPFAM" id="SSF55874">
    <property type="entry name" value="ATPase domain of HSP90 chaperone/DNA topoisomerase II/histidine kinase"/>
    <property type="match status" value="1"/>
</dbReference>
<dbReference type="Gene3D" id="1.10.287.130">
    <property type="match status" value="1"/>
</dbReference>
<comment type="caution">
    <text evidence="9">The sequence shown here is derived from an EMBL/GenBank/DDBJ whole genome shotgun (WGS) entry which is preliminary data.</text>
</comment>
<comment type="subcellular location">
    <subcellularLocation>
        <location evidence="2">Membrane</location>
    </subcellularLocation>
</comment>
<reference evidence="9" key="1">
    <citation type="journal article" date="2021" name="PeerJ">
        <title>Extensive microbial diversity within the chicken gut microbiome revealed by metagenomics and culture.</title>
        <authorList>
            <person name="Gilroy R."/>
            <person name="Ravi A."/>
            <person name="Getino M."/>
            <person name="Pursley I."/>
            <person name="Horton D.L."/>
            <person name="Alikhan N.F."/>
            <person name="Baker D."/>
            <person name="Gharbi K."/>
            <person name="Hall N."/>
            <person name="Watson M."/>
            <person name="Adriaenssens E.M."/>
            <person name="Foster-Nyarko E."/>
            <person name="Jarju S."/>
            <person name="Secka A."/>
            <person name="Antonio M."/>
            <person name="Oren A."/>
            <person name="Chaudhuri R.R."/>
            <person name="La Ragione R."/>
            <person name="Hildebrand F."/>
            <person name="Pallen M.J."/>
        </authorList>
    </citation>
    <scope>NUCLEOTIDE SEQUENCE</scope>
    <source>
        <strain evidence="9">14324</strain>
    </source>
</reference>
<dbReference type="Pfam" id="PF02518">
    <property type="entry name" value="HATPase_c"/>
    <property type="match status" value="1"/>
</dbReference>
<dbReference type="SUPFAM" id="SSF47384">
    <property type="entry name" value="Homodimeric domain of signal transducing histidine kinase"/>
    <property type="match status" value="1"/>
</dbReference>
<dbReference type="EC" id="2.7.13.3" evidence="3"/>
<name>A0A9D2DTK6_9FIRM</name>
<dbReference type="PROSITE" id="PS50109">
    <property type="entry name" value="HIS_KIN"/>
    <property type="match status" value="1"/>
</dbReference>
<gene>
    <name evidence="9" type="ORF">IAA21_08000</name>
</gene>
<evidence type="ECO:0000313" key="10">
    <source>
        <dbReference type="Proteomes" id="UP000824041"/>
    </source>
</evidence>
<dbReference type="PANTHER" id="PTHR45453:SF1">
    <property type="entry name" value="PHOSPHATE REGULON SENSOR PROTEIN PHOR"/>
    <property type="match status" value="1"/>
</dbReference>
<evidence type="ECO:0000313" key="9">
    <source>
        <dbReference type="EMBL" id="HIZ22719.1"/>
    </source>
</evidence>
<dbReference type="InterPro" id="IPR050351">
    <property type="entry name" value="BphY/WalK/GraS-like"/>
</dbReference>
<evidence type="ECO:0000256" key="5">
    <source>
        <dbReference type="ARBA" id="ARBA00022679"/>
    </source>
</evidence>
<dbReference type="InterPro" id="IPR008358">
    <property type="entry name" value="Sig_transdc_His_kin/Pase_MprB"/>
</dbReference>
<keyword evidence="7" id="KW-0902">Two-component regulatory system</keyword>
<evidence type="ECO:0000256" key="6">
    <source>
        <dbReference type="ARBA" id="ARBA00022777"/>
    </source>
</evidence>
<dbReference type="GO" id="GO:0004721">
    <property type="term" value="F:phosphoprotein phosphatase activity"/>
    <property type="evidence" value="ECO:0007669"/>
    <property type="project" value="TreeGrafter"/>
</dbReference>
<organism evidence="9 10">
    <name type="scientific">Candidatus Blautia faecigallinarum</name>
    <dbReference type="NCBI Taxonomy" id="2838488"/>
    <lineage>
        <taxon>Bacteria</taxon>
        <taxon>Bacillati</taxon>
        <taxon>Bacillota</taxon>
        <taxon>Clostridia</taxon>
        <taxon>Lachnospirales</taxon>
        <taxon>Lachnospiraceae</taxon>
        <taxon>Blautia</taxon>
    </lineage>
</organism>
<proteinExistence type="predicted"/>
<dbReference type="SMART" id="SM00388">
    <property type="entry name" value="HisKA"/>
    <property type="match status" value="1"/>
</dbReference>
<reference evidence="9" key="2">
    <citation type="submission" date="2021-04" db="EMBL/GenBank/DDBJ databases">
        <authorList>
            <person name="Gilroy R."/>
        </authorList>
    </citation>
    <scope>NUCLEOTIDE SEQUENCE</scope>
    <source>
        <strain evidence="9">14324</strain>
    </source>
</reference>
<dbReference type="InterPro" id="IPR005467">
    <property type="entry name" value="His_kinase_dom"/>
</dbReference>
<evidence type="ECO:0000256" key="4">
    <source>
        <dbReference type="ARBA" id="ARBA00022553"/>
    </source>
</evidence>
<accession>A0A9D2DTK6</accession>
<protein>
    <recommendedName>
        <fullName evidence="3">histidine kinase</fullName>
        <ecNumber evidence="3">2.7.13.3</ecNumber>
    </recommendedName>
</protein>
<keyword evidence="4" id="KW-0597">Phosphoprotein</keyword>
<dbReference type="InterPro" id="IPR036890">
    <property type="entry name" value="HATPase_C_sf"/>
</dbReference>
<dbReference type="GO" id="GO:0016036">
    <property type="term" value="P:cellular response to phosphate starvation"/>
    <property type="evidence" value="ECO:0007669"/>
    <property type="project" value="TreeGrafter"/>
</dbReference>
<comment type="catalytic activity">
    <reaction evidence="1">
        <text>ATP + protein L-histidine = ADP + protein N-phospho-L-histidine.</text>
        <dbReference type="EC" id="2.7.13.3"/>
    </reaction>
</comment>
<dbReference type="Proteomes" id="UP000824041">
    <property type="component" value="Unassembled WGS sequence"/>
</dbReference>
<evidence type="ECO:0000259" key="8">
    <source>
        <dbReference type="PROSITE" id="PS50109"/>
    </source>
</evidence>
<dbReference type="InterPro" id="IPR003661">
    <property type="entry name" value="HisK_dim/P_dom"/>
</dbReference>
<dbReference type="CDD" id="cd00082">
    <property type="entry name" value="HisKA"/>
    <property type="match status" value="1"/>
</dbReference>
<dbReference type="GO" id="GO:0005886">
    <property type="term" value="C:plasma membrane"/>
    <property type="evidence" value="ECO:0007669"/>
    <property type="project" value="TreeGrafter"/>
</dbReference>
<dbReference type="CDD" id="cd00075">
    <property type="entry name" value="HATPase"/>
    <property type="match status" value="1"/>
</dbReference>
<keyword evidence="6 9" id="KW-0418">Kinase</keyword>
<dbReference type="PANTHER" id="PTHR45453">
    <property type="entry name" value="PHOSPHATE REGULON SENSOR PROTEIN PHOR"/>
    <property type="match status" value="1"/>
</dbReference>
<dbReference type="EMBL" id="DXBU01000108">
    <property type="protein sequence ID" value="HIZ22719.1"/>
    <property type="molecule type" value="Genomic_DNA"/>
</dbReference>
<keyword evidence="5" id="KW-0808">Transferase</keyword>
<dbReference type="InterPro" id="IPR036097">
    <property type="entry name" value="HisK_dim/P_sf"/>
</dbReference>
<sequence length="314" mass="36406">MTVLFGAVLALFVIQGFVFLKYQRQVKDICRQLSFLIKNDSNMRITSEMDLGGLGLLKNSLNDLLDIRRKEKNVYQEKEKTISEIYTSLSHDIRTPLTSLDGYFQLLEISEDPKEQERYIRIIQERITSLKEMLEELFLFAKLKNDSYQIELENCCFTRILKETVFSYYDEWAKKGIIPEIDIAKKQMYFIGNEAALKRLLQNVIKNGLDHGEKKICIFLLEEGERICLRIGNRVPHPEKINISRVFERFYKADGARSKNSTGLGLSIARELALRMNGQLTAKITGDMFWVEGIFTKTHEKTNGTQNKPKEGVR</sequence>
<dbReference type="InterPro" id="IPR003594">
    <property type="entry name" value="HATPase_dom"/>
</dbReference>
<evidence type="ECO:0000256" key="1">
    <source>
        <dbReference type="ARBA" id="ARBA00000085"/>
    </source>
</evidence>
<dbReference type="AlphaFoldDB" id="A0A9D2DTK6"/>
<dbReference type="GO" id="GO:0000155">
    <property type="term" value="F:phosphorelay sensor kinase activity"/>
    <property type="evidence" value="ECO:0007669"/>
    <property type="project" value="InterPro"/>
</dbReference>